<keyword evidence="8" id="KW-1185">Reference proteome</keyword>
<name>A0ABP9DFR1_9ACTN</name>
<dbReference type="GO" id="GO:0016301">
    <property type="term" value="F:kinase activity"/>
    <property type="evidence" value="ECO:0007669"/>
    <property type="project" value="UniProtKB-KW"/>
</dbReference>
<dbReference type="PANTHER" id="PTHR43085:SF1">
    <property type="entry name" value="PSEUDOURIDINE KINASE-RELATED"/>
    <property type="match status" value="1"/>
</dbReference>
<keyword evidence="4 7" id="KW-0418">Kinase</keyword>
<dbReference type="Gene3D" id="3.40.1190.20">
    <property type="match status" value="1"/>
</dbReference>
<dbReference type="InterPro" id="IPR050306">
    <property type="entry name" value="PfkB_Carbo_kinase"/>
</dbReference>
<accession>A0ABP9DFR1</accession>
<comment type="caution">
    <text evidence="7">The sequence shown here is derived from an EMBL/GenBank/DDBJ whole genome shotgun (WGS) entry which is preliminary data.</text>
</comment>
<dbReference type="InterPro" id="IPR029056">
    <property type="entry name" value="Ribokinase-like"/>
</dbReference>
<comment type="similarity">
    <text evidence="1">Belongs to the carbohydrate kinase PfkB family.</text>
</comment>
<evidence type="ECO:0000256" key="2">
    <source>
        <dbReference type="ARBA" id="ARBA00022679"/>
    </source>
</evidence>
<reference evidence="8" key="1">
    <citation type="journal article" date="2019" name="Int. J. Syst. Evol. Microbiol.">
        <title>The Global Catalogue of Microorganisms (GCM) 10K type strain sequencing project: providing services to taxonomists for standard genome sequencing and annotation.</title>
        <authorList>
            <consortium name="The Broad Institute Genomics Platform"/>
            <consortium name="The Broad Institute Genome Sequencing Center for Infectious Disease"/>
            <person name="Wu L."/>
            <person name="Ma J."/>
        </authorList>
    </citation>
    <scope>NUCLEOTIDE SEQUENCE [LARGE SCALE GENOMIC DNA]</scope>
    <source>
        <strain evidence="8">JCM 13006</strain>
    </source>
</reference>
<dbReference type="RefSeq" id="WP_345695862.1">
    <property type="nucleotide sequence ID" value="NZ_BAABIS010000001.1"/>
</dbReference>
<keyword evidence="2" id="KW-0808">Transferase</keyword>
<dbReference type="PANTHER" id="PTHR43085">
    <property type="entry name" value="HEXOKINASE FAMILY MEMBER"/>
    <property type="match status" value="1"/>
</dbReference>
<organism evidence="7 8">
    <name type="scientific">Kitasatospora terrestris</name>
    <dbReference type="NCBI Taxonomy" id="258051"/>
    <lineage>
        <taxon>Bacteria</taxon>
        <taxon>Bacillati</taxon>
        <taxon>Actinomycetota</taxon>
        <taxon>Actinomycetes</taxon>
        <taxon>Kitasatosporales</taxon>
        <taxon>Streptomycetaceae</taxon>
        <taxon>Kitasatospora</taxon>
    </lineage>
</organism>
<dbReference type="SUPFAM" id="SSF53613">
    <property type="entry name" value="Ribokinase-like"/>
    <property type="match status" value="1"/>
</dbReference>
<evidence type="ECO:0000256" key="3">
    <source>
        <dbReference type="ARBA" id="ARBA00022741"/>
    </source>
</evidence>
<keyword evidence="3" id="KW-0547">Nucleotide-binding</keyword>
<dbReference type="InterPro" id="IPR002173">
    <property type="entry name" value="Carboh/pur_kinase_PfkB_CS"/>
</dbReference>
<dbReference type="Proteomes" id="UP001501752">
    <property type="component" value="Unassembled WGS sequence"/>
</dbReference>
<feature type="domain" description="Carbohydrate kinase PfkB" evidence="6">
    <location>
        <begin position="13"/>
        <end position="288"/>
    </location>
</feature>
<evidence type="ECO:0000256" key="1">
    <source>
        <dbReference type="ARBA" id="ARBA00010688"/>
    </source>
</evidence>
<dbReference type="EMBL" id="BAABIS010000001">
    <property type="protein sequence ID" value="GAA4839647.1"/>
    <property type="molecule type" value="Genomic_DNA"/>
</dbReference>
<gene>
    <name evidence="7" type="ORF">GCM10023235_13810</name>
</gene>
<evidence type="ECO:0000313" key="7">
    <source>
        <dbReference type="EMBL" id="GAA4839647.1"/>
    </source>
</evidence>
<evidence type="ECO:0000256" key="4">
    <source>
        <dbReference type="ARBA" id="ARBA00022777"/>
    </source>
</evidence>
<evidence type="ECO:0000259" key="6">
    <source>
        <dbReference type="Pfam" id="PF00294"/>
    </source>
</evidence>
<dbReference type="PROSITE" id="PS00584">
    <property type="entry name" value="PFKB_KINASES_2"/>
    <property type="match status" value="1"/>
</dbReference>
<protein>
    <submittedName>
        <fullName evidence="7">Carbohydrate kinase</fullName>
    </submittedName>
</protein>
<proteinExistence type="inferred from homology"/>
<evidence type="ECO:0000313" key="8">
    <source>
        <dbReference type="Proteomes" id="UP001501752"/>
    </source>
</evidence>
<sequence>MVESSSAGGVEFLVIGECVADVVRAPREADRPHAGGSPANVAFGLARLGRRVALLTQVGEDAMGALIGAHLRGAGVEVLTDGQAVDTPVAVVTVDGHGKASYAFAIGWSLRRPAVLPGAPRVHLGSIAAVVEPGGAVARGLLRELRAAGASVSYDPNVRPALFGERAAGVAAVEECVALSDVVKASDEDLEWLYPGVPVRESAARWLASGPRTVIVTRGAEGAFALTAEGEVRAAAVPAEVVDTVGAGDSFMAAVLDALADGADVGTAMAAASEAAAVTVSRAGANPPTAEELAARR</sequence>
<dbReference type="Pfam" id="PF00294">
    <property type="entry name" value="PfkB"/>
    <property type="match status" value="1"/>
</dbReference>
<dbReference type="InterPro" id="IPR011611">
    <property type="entry name" value="PfkB_dom"/>
</dbReference>
<keyword evidence="5" id="KW-0067">ATP-binding</keyword>
<evidence type="ECO:0000256" key="5">
    <source>
        <dbReference type="ARBA" id="ARBA00022840"/>
    </source>
</evidence>
<dbReference type="CDD" id="cd01167">
    <property type="entry name" value="bac_FRK"/>
    <property type="match status" value="1"/>
</dbReference>
<dbReference type="PROSITE" id="PS00583">
    <property type="entry name" value="PFKB_KINASES_1"/>
    <property type="match status" value="1"/>
</dbReference>